<dbReference type="PROSITE" id="PS50883">
    <property type="entry name" value="EAL"/>
    <property type="match status" value="1"/>
</dbReference>
<proteinExistence type="predicted"/>
<evidence type="ECO:0000313" key="4">
    <source>
        <dbReference type="EMBL" id="MXO47394.1"/>
    </source>
</evidence>
<dbReference type="SUPFAM" id="SSF55073">
    <property type="entry name" value="Nucleotide cyclase"/>
    <property type="match status" value="1"/>
</dbReference>
<evidence type="ECO:0000256" key="1">
    <source>
        <dbReference type="SAM" id="Phobius"/>
    </source>
</evidence>
<feature type="transmembrane region" description="Helical" evidence="1">
    <location>
        <begin position="30"/>
        <end position="54"/>
    </location>
</feature>
<dbReference type="AlphaFoldDB" id="A0A844XPR1"/>
<dbReference type="NCBIfam" id="TIGR00254">
    <property type="entry name" value="GGDEF"/>
    <property type="match status" value="1"/>
</dbReference>
<sequence length="498" mass="54663">MIFAPLASLAGIAIVTAVLAVFGPRFGIGSINAILGGGFIALLASIGSFAVMGVRHLRKLERLSNSDALTMLPNRRALHRDISEIMSPDQEVALAIVDLDGFKIINDHYGHILGDATIKEIARIIRNICGEDANLYRLGGDEYAILMSGELAGTLLEGHCRRIIERLAKSIKIDDRRLTLGASIGLARNAPGQQLSSSETLRRADVAMYASKRGGKMRCTWFNEAFDRSREQIKLLDDELRQALALGQFRMHYQPLVDSTTRKIVSVESLLRWDRPDGKAVGPNTFIPVAEESGLINPIGLWVLRQACCDALEWKGVTLSVNISAAQLRNPEFPIQLGHILEETGFDPELLELEITETCLVLDPVVAERSLNLIRGFGVSVALDDFGTGYASIGFLRQFRFQKLKLDRSLVVQASKDESSRAMMLSSITMAQAMKMSVTAEGVETLEQADMVRAAGCDQIQGWLYFKAMPADEIKQHLGKRIDVVDAGENDGREAKVA</sequence>
<dbReference type="EMBL" id="WTYC01000001">
    <property type="protein sequence ID" value="MXO47394.1"/>
    <property type="molecule type" value="Genomic_DNA"/>
</dbReference>
<dbReference type="SMART" id="SM00267">
    <property type="entry name" value="GGDEF"/>
    <property type="match status" value="1"/>
</dbReference>
<accession>A0A844XPR1</accession>
<keyword evidence="1" id="KW-0472">Membrane</keyword>
<dbReference type="Pfam" id="PF00990">
    <property type="entry name" value="GGDEF"/>
    <property type="match status" value="1"/>
</dbReference>
<evidence type="ECO:0000313" key="5">
    <source>
        <dbReference type="Proteomes" id="UP000448199"/>
    </source>
</evidence>
<protein>
    <submittedName>
        <fullName evidence="4">EAL domain-containing protein</fullName>
    </submittedName>
</protein>
<dbReference type="PANTHER" id="PTHR44757">
    <property type="entry name" value="DIGUANYLATE CYCLASE DGCP"/>
    <property type="match status" value="1"/>
</dbReference>
<evidence type="ECO:0000259" key="2">
    <source>
        <dbReference type="PROSITE" id="PS50883"/>
    </source>
</evidence>
<feature type="domain" description="GGDEF" evidence="3">
    <location>
        <begin position="90"/>
        <end position="224"/>
    </location>
</feature>
<comment type="caution">
    <text evidence="4">The sequence shown here is derived from an EMBL/GenBank/DDBJ whole genome shotgun (WGS) entry which is preliminary data.</text>
</comment>
<name>A0A844XPR1_9SPHN</name>
<dbReference type="Gene3D" id="3.20.20.450">
    <property type="entry name" value="EAL domain"/>
    <property type="match status" value="1"/>
</dbReference>
<dbReference type="Proteomes" id="UP000448199">
    <property type="component" value="Unassembled WGS sequence"/>
</dbReference>
<dbReference type="Pfam" id="PF00563">
    <property type="entry name" value="EAL"/>
    <property type="match status" value="1"/>
</dbReference>
<keyword evidence="5" id="KW-1185">Reference proteome</keyword>
<dbReference type="SMART" id="SM00052">
    <property type="entry name" value="EAL"/>
    <property type="match status" value="1"/>
</dbReference>
<dbReference type="SUPFAM" id="SSF141868">
    <property type="entry name" value="EAL domain-like"/>
    <property type="match status" value="1"/>
</dbReference>
<dbReference type="PROSITE" id="PS50887">
    <property type="entry name" value="GGDEF"/>
    <property type="match status" value="1"/>
</dbReference>
<organism evidence="4 5">
    <name type="scientific">Qipengyuania vulgaris</name>
    <dbReference type="NCBI Taxonomy" id="291985"/>
    <lineage>
        <taxon>Bacteria</taxon>
        <taxon>Pseudomonadati</taxon>
        <taxon>Pseudomonadota</taxon>
        <taxon>Alphaproteobacteria</taxon>
        <taxon>Sphingomonadales</taxon>
        <taxon>Erythrobacteraceae</taxon>
        <taxon>Qipengyuania</taxon>
    </lineage>
</organism>
<dbReference type="OrthoDB" id="9814202at2"/>
<evidence type="ECO:0000259" key="3">
    <source>
        <dbReference type="PROSITE" id="PS50887"/>
    </source>
</evidence>
<feature type="domain" description="EAL" evidence="2">
    <location>
        <begin position="233"/>
        <end position="482"/>
    </location>
</feature>
<gene>
    <name evidence="4" type="ORF">GRI69_03870</name>
</gene>
<dbReference type="CDD" id="cd01949">
    <property type="entry name" value="GGDEF"/>
    <property type="match status" value="1"/>
</dbReference>
<dbReference type="Gene3D" id="3.30.70.270">
    <property type="match status" value="1"/>
</dbReference>
<keyword evidence="1" id="KW-1133">Transmembrane helix</keyword>
<dbReference type="PANTHER" id="PTHR44757:SF2">
    <property type="entry name" value="BIOFILM ARCHITECTURE MAINTENANCE PROTEIN MBAA"/>
    <property type="match status" value="1"/>
</dbReference>
<dbReference type="InterPro" id="IPR052155">
    <property type="entry name" value="Biofilm_reg_signaling"/>
</dbReference>
<keyword evidence="1" id="KW-0812">Transmembrane</keyword>
<dbReference type="InterPro" id="IPR035919">
    <property type="entry name" value="EAL_sf"/>
</dbReference>
<reference evidence="4 5" key="1">
    <citation type="submission" date="2019-12" db="EMBL/GenBank/DDBJ databases">
        <title>Genomic-based taxomic classification of the family Erythrobacteraceae.</title>
        <authorList>
            <person name="Xu L."/>
        </authorList>
    </citation>
    <scope>NUCLEOTIDE SEQUENCE [LARGE SCALE GENOMIC DNA]</scope>
    <source>
        <strain evidence="4 5">DSM 17792</strain>
    </source>
</reference>
<dbReference type="CDD" id="cd01948">
    <property type="entry name" value="EAL"/>
    <property type="match status" value="1"/>
</dbReference>
<dbReference type="InterPro" id="IPR029787">
    <property type="entry name" value="Nucleotide_cyclase"/>
</dbReference>
<dbReference type="InterPro" id="IPR001633">
    <property type="entry name" value="EAL_dom"/>
</dbReference>
<dbReference type="InterPro" id="IPR043128">
    <property type="entry name" value="Rev_trsase/Diguanyl_cyclase"/>
</dbReference>
<dbReference type="InterPro" id="IPR000160">
    <property type="entry name" value="GGDEF_dom"/>
</dbReference>